<name>A0A2R8B8F2_9RHOB</name>
<dbReference type="Proteomes" id="UP000244880">
    <property type="component" value="Unassembled WGS sequence"/>
</dbReference>
<keyword evidence="2" id="KW-1185">Reference proteome</keyword>
<dbReference type="EMBL" id="OMOR01000001">
    <property type="protein sequence ID" value="SPH19331.1"/>
    <property type="molecule type" value="Genomic_DNA"/>
</dbReference>
<sequence length="46" mass="5275">MTVQGEAKLLYQWGMFYLNHPPFSFRQKYPGVSEGLAPQDAGFNRP</sequence>
<gene>
    <name evidence="1" type="ORF">ASD8599_00056</name>
</gene>
<accession>A0A2R8B8F2</accession>
<evidence type="ECO:0000313" key="1">
    <source>
        <dbReference type="EMBL" id="SPH19331.1"/>
    </source>
</evidence>
<dbReference type="AlphaFoldDB" id="A0A2R8B8F2"/>
<protein>
    <submittedName>
        <fullName evidence="1">Uncharacterized protein</fullName>
    </submittedName>
</protein>
<proteinExistence type="predicted"/>
<organism evidence="1 2">
    <name type="scientific">Ascidiaceihabitans donghaensis</name>
    <dbReference type="NCBI Taxonomy" id="1510460"/>
    <lineage>
        <taxon>Bacteria</taxon>
        <taxon>Pseudomonadati</taxon>
        <taxon>Pseudomonadota</taxon>
        <taxon>Alphaproteobacteria</taxon>
        <taxon>Rhodobacterales</taxon>
        <taxon>Paracoccaceae</taxon>
        <taxon>Ascidiaceihabitans</taxon>
    </lineage>
</organism>
<evidence type="ECO:0000313" key="2">
    <source>
        <dbReference type="Proteomes" id="UP000244880"/>
    </source>
</evidence>
<reference evidence="1 2" key="1">
    <citation type="submission" date="2018-03" db="EMBL/GenBank/DDBJ databases">
        <authorList>
            <person name="Keele B.F."/>
        </authorList>
    </citation>
    <scope>NUCLEOTIDE SEQUENCE [LARGE SCALE GENOMIC DNA]</scope>
    <source>
        <strain evidence="1 2">CECT 8599</strain>
    </source>
</reference>